<evidence type="ECO:0000256" key="1">
    <source>
        <dbReference type="SAM" id="SignalP"/>
    </source>
</evidence>
<dbReference type="Proteomes" id="UP001147700">
    <property type="component" value="Unassembled WGS sequence"/>
</dbReference>
<name>A0ABT4RSI7_9ACTN</name>
<evidence type="ECO:0000313" key="4">
    <source>
        <dbReference type="Proteomes" id="UP001147700"/>
    </source>
</evidence>
<keyword evidence="1" id="KW-0732">Signal</keyword>
<gene>
    <name evidence="3" type="ORF">OJ962_28420</name>
</gene>
<comment type="caution">
    <text evidence="3">The sequence shown here is derived from an EMBL/GenBank/DDBJ whole genome shotgun (WGS) entry which is preliminary data.</text>
</comment>
<keyword evidence="4" id="KW-1185">Reference proteome</keyword>
<evidence type="ECO:0000259" key="2">
    <source>
        <dbReference type="Pfam" id="PF00188"/>
    </source>
</evidence>
<dbReference type="Gene3D" id="3.40.33.10">
    <property type="entry name" value="CAP"/>
    <property type="match status" value="1"/>
</dbReference>
<feature type="chain" id="PRO_5047530575" evidence="1">
    <location>
        <begin position="26"/>
        <end position="171"/>
    </location>
</feature>
<dbReference type="PANTHER" id="PTHR31157:SF1">
    <property type="entry name" value="SCP DOMAIN-CONTAINING PROTEIN"/>
    <property type="match status" value="1"/>
</dbReference>
<proteinExistence type="predicted"/>
<feature type="domain" description="SCP" evidence="2">
    <location>
        <begin position="49"/>
        <end position="166"/>
    </location>
</feature>
<dbReference type="PANTHER" id="PTHR31157">
    <property type="entry name" value="SCP DOMAIN-CONTAINING PROTEIN"/>
    <property type="match status" value="1"/>
</dbReference>
<dbReference type="SUPFAM" id="SSF55797">
    <property type="entry name" value="PR-1-like"/>
    <property type="match status" value="1"/>
</dbReference>
<dbReference type="InterPro" id="IPR014044">
    <property type="entry name" value="CAP_dom"/>
</dbReference>
<dbReference type="CDD" id="cd05379">
    <property type="entry name" value="CAP_bacterial"/>
    <property type="match status" value="1"/>
</dbReference>
<reference evidence="3" key="1">
    <citation type="submission" date="2022-10" db="EMBL/GenBank/DDBJ databases">
        <title>The WGS of Solirubrobacter sp. CPCC 204708.</title>
        <authorList>
            <person name="Jiang Z."/>
        </authorList>
    </citation>
    <scope>NUCLEOTIDE SEQUENCE</scope>
    <source>
        <strain evidence="3">CPCC 204708</strain>
    </source>
</reference>
<organism evidence="3 4">
    <name type="scientific">Solirubrobacter deserti</name>
    <dbReference type="NCBI Taxonomy" id="2282478"/>
    <lineage>
        <taxon>Bacteria</taxon>
        <taxon>Bacillati</taxon>
        <taxon>Actinomycetota</taxon>
        <taxon>Thermoleophilia</taxon>
        <taxon>Solirubrobacterales</taxon>
        <taxon>Solirubrobacteraceae</taxon>
        <taxon>Solirubrobacter</taxon>
    </lineage>
</organism>
<dbReference type="EMBL" id="JAPCID010000057">
    <property type="protein sequence ID" value="MDA0141452.1"/>
    <property type="molecule type" value="Genomic_DNA"/>
</dbReference>
<sequence length="171" mass="17963">MSLLLRAALLAAAMLVVVPAAQAHACSGADSSAGSAATRASAVRCLVGQVRAQAGRAPLRATASLGRSAQLKASRIASCEQFSHTPCGTAFEAPMRAVGYARGCFTVAENLAYVERGATPRDVLQAWLDSPDHRATLLSGRYRDTGVARRVASLPGADRVELWVQHFGKRC</sequence>
<accession>A0ABT4RSI7</accession>
<dbReference type="RefSeq" id="WP_202951965.1">
    <property type="nucleotide sequence ID" value="NZ_JAPCID010000057.1"/>
</dbReference>
<feature type="signal peptide" evidence="1">
    <location>
        <begin position="1"/>
        <end position="25"/>
    </location>
</feature>
<dbReference type="InterPro" id="IPR035940">
    <property type="entry name" value="CAP_sf"/>
</dbReference>
<protein>
    <submittedName>
        <fullName evidence="3">CAP domain-containing protein</fullName>
    </submittedName>
</protein>
<evidence type="ECO:0000313" key="3">
    <source>
        <dbReference type="EMBL" id="MDA0141452.1"/>
    </source>
</evidence>
<dbReference type="Pfam" id="PF00188">
    <property type="entry name" value="CAP"/>
    <property type="match status" value="1"/>
</dbReference>